<protein>
    <submittedName>
        <fullName evidence="5">DeoR family transcriptional regulator</fullName>
    </submittedName>
</protein>
<comment type="caution">
    <text evidence="5">The sequence shown here is derived from an EMBL/GenBank/DDBJ whole genome shotgun (WGS) entry which is preliminary data.</text>
</comment>
<dbReference type="PRINTS" id="PR00037">
    <property type="entry name" value="HTHLACR"/>
</dbReference>
<gene>
    <name evidence="5" type="ORF">ANBU17_27040</name>
</gene>
<dbReference type="PANTHER" id="PTHR30363">
    <property type="entry name" value="HTH-TYPE TRANSCRIPTIONAL REGULATOR SRLR-RELATED"/>
    <property type="match status" value="1"/>
</dbReference>
<dbReference type="InterPro" id="IPR001034">
    <property type="entry name" value="DeoR_HTH"/>
</dbReference>
<dbReference type="Gene3D" id="3.40.50.1360">
    <property type="match status" value="1"/>
</dbReference>
<dbReference type="InterPro" id="IPR018356">
    <property type="entry name" value="Tscrpt_reg_HTH_DeoR_CS"/>
</dbReference>
<evidence type="ECO:0000313" key="6">
    <source>
        <dbReference type="Proteomes" id="UP000613208"/>
    </source>
</evidence>
<dbReference type="Proteomes" id="UP000613208">
    <property type="component" value="Unassembled WGS sequence"/>
</dbReference>
<dbReference type="GO" id="GO:0003700">
    <property type="term" value="F:DNA-binding transcription factor activity"/>
    <property type="evidence" value="ECO:0007669"/>
    <property type="project" value="InterPro"/>
</dbReference>
<sequence length="249" mass="28106">MKNRLEKIREKISIEKKVTVSELSKLYKVTEETIRRDLDKLEAEGFLTRSFGGAVLNNTSQKENIQFYKRAAMNQEEKKRIASLISDILSKKRAIATDASTTVMEAIKPLKSKEMIILSASTEIFTQLSDTSVRIISTGGTFNYKTLSLQGSVAKNTVKRYHVDMTLISCKGLDLELGVTDTSENEAEVKKCMIEQAKEVALLADHTKFGRTAFAHLANLEDLDYLVTDRKPDDEWIEICKKKGITLIY</sequence>
<feature type="domain" description="HTH deoR-type" evidence="4">
    <location>
        <begin position="1"/>
        <end position="56"/>
    </location>
</feature>
<dbReference type="AlphaFoldDB" id="A0A916Q8T6"/>
<keyword evidence="6" id="KW-1185">Reference proteome</keyword>
<accession>A0A916Q8T6</accession>
<dbReference type="SMART" id="SM01134">
    <property type="entry name" value="DeoRC"/>
    <property type="match status" value="1"/>
</dbReference>
<evidence type="ECO:0000256" key="2">
    <source>
        <dbReference type="ARBA" id="ARBA00023125"/>
    </source>
</evidence>
<dbReference type="SMART" id="SM00420">
    <property type="entry name" value="HTH_DEOR"/>
    <property type="match status" value="1"/>
</dbReference>
<dbReference type="InterPro" id="IPR014036">
    <property type="entry name" value="DeoR-like_C"/>
</dbReference>
<dbReference type="SUPFAM" id="SSF100950">
    <property type="entry name" value="NagB/RpiA/CoA transferase-like"/>
    <property type="match status" value="1"/>
</dbReference>
<dbReference type="Pfam" id="PF08220">
    <property type="entry name" value="HTH_DeoR"/>
    <property type="match status" value="1"/>
</dbReference>
<organism evidence="5 6">
    <name type="scientific">Anaerostipes butyraticus</name>
    <dbReference type="NCBI Taxonomy" id="645466"/>
    <lineage>
        <taxon>Bacteria</taxon>
        <taxon>Bacillati</taxon>
        <taxon>Bacillota</taxon>
        <taxon>Clostridia</taxon>
        <taxon>Lachnospirales</taxon>
        <taxon>Lachnospiraceae</taxon>
        <taxon>Anaerostipes</taxon>
    </lineage>
</organism>
<dbReference type="Gene3D" id="1.10.10.10">
    <property type="entry name" value="Winged helix-like DNA-binding domain superfamily/Winged helix DNA-binding domain"/>
    <property type="match status" value="1"/>
</dbReference>
<dbReference type="InterPro" id="IPR036390">
    <property type="entry name" value="WH_DNA-bd_sf"/>
</dbReference>
<reference evidence="5" key="1">
    <citation type="submission" date="2020-06" db="EMBL/GenBank/DDBJ databases">
        <title>Characterization of fructooligosaccharide metabolism and fructooligosaccharide-degrading enzymes in human commensal butyrate producers.</title>
        <authorList>
            <person name="Tanno H."/>
            <person name="Fujii T."/>
            <person name="Hirano K."/>
            <person name="Maeno S."/>
            <person name="Tonozuka T."/>
            <person name="Sakamoto M."/>
            <person name="Ohkuma M."/>
            <person name="Tochio T."/>
            <person name="Endo A."/>
        </authorList>
    </citation>
    <scope>NUCLEOTIDE SEQUENCE</scope>
    <source>
        <strain evidence="5">JCM 17466</strain>
    </source>
</reference>
<evidence type="ECO:0000256" key="1">
    <source>
        <dbReference type="ARBA" id="ARBA00023015"/>
    </source>
</evidence>
<dbReference type="InterPro" id="IPR036388">
    <property type="entry name" value="WH-like_DNA-bd_sf"/>
</dbReference>
<dbReference type="PROSITE" id="PS51000">
    <property type="entry name" value="HTH_DEOR_2"/>
    <property type="match status" value="1"/>
</dbReference>
<dbReference type="SUPFAM" id="SSF46785">
    <property type="entry name" value="Winged helix' DNA-binding domain"/>
    <property type="match status" value="1"/>
</dbReference>
<dbReference type="EMBL" id="BLYI01000062">
    <property type="protein sequence ID" value="GFO86357.1"/>
    <property type="molecule type" value="Genomic_DNA"/>
</dbReference>
<dbReference type="InterPro" id="IPR037171">
    <property type="entry name" value="NagB/RpiA_transferase-like"/>
</dbReference>
<dbReference type="RefSeq" id="WP_201312011.1">
    <property type="nucleotide sequence ID" value="NZ_BLYI01000062.1"/>
</dbReference>
<evidence type="ECO:0000313" key="5">
    <source>
        <dbReference type="EMBL" id="GFO86357.1"/>
    </source>
</evidence>
<dbReference type="GO" id="GO:0003677">
    <property type="term" value="F:DNA binding"/>
    <property type="evidence" value="ECO:0007669"/>
    <property type="project" value="UniProtKB-KW"/>
</dbReference>
<keyword evidence="2" id="KW-0238">DNA-binding</keyword>
<evidence type="ECO:0000256" key="3">
    <source>
        <dbReference type="ARBA" id="ARBA00023163"/>
    </source>
</evidence>
<keyword evidence="1" id="KW-0805">Transcription regulation</keyword>
<dbReference type="InterPro" id="IPR050313">
    <property type="entry name" value="Carb_Metab_HTH_regulators"/>
</dbReference>
<proteinExistence type="predicted"/>
<dbReference type="Pfam" id="PF00455">
    <property type="entry name" value="DeoRC"/>
    <property type="match status" value="1"/>
</dbReference>
<name>A0A916Q8T6_9FIRM</name>
<dbReference type="PANTHER" id="PTHR30363:SF44">
    <property type="entry name" value="AGA OPERON TRANSCRIPTIONAL REPRESSOR-RELATED"/>
    <property type="match status" value="1"/>
</dbReference>
<evidence type="ECO:0000259" key="4">
    <source>
        <dbReference type="PROSITE" id="PS51000"/>
    </source>
</evidence>
<keyword evidence="3" id="KW-0804">Transcription</keyword>
<dbReference type="PROSITE" id="PS00894">
    <property type="entry name" value="HTH_DEOR_1"/>
    <property type="match status" value="1"/>
</dbReference>